<protein>
    <recommendedName>
        <fullName evidence="4">DUF1178 family protein</fullName>
    </recommendedName>
</protein>
<evidence type="ECO:0000313" key="3">
    <source>
        <dbReference type="Proteomes" id="UP000192656"/>
    </source>
</evidence>
<evidence type="ECO:0008006" key="4">
    <source>
        <dbReference type="Google" id="ProtNLM"/>
    </source>
</evidence>
<dbReference type="PIRSF" id="PIRSF032131">
    <property type="entry name" value="UCP032131"/>
    <property type="match status" value="1"/>
</dbReference>
<feature type="region of interest" description="Disordered" evidence="1">
    <location>
        <begin position="56"/>
        <end position="95"/>
    </location>
</feature>
<dbReference type="Pfam" id="PF06676">
    <property type="entry name" value="DUF1178"/>
    <property type="match status" value="1"/>
</dbReference>
<organism evidence="2 3">
    <name type="scientific">Fulvimarina manganoxydans</name>
    <dbReference type="NCBI Taxonomy" id="937218"/>
    <lineage>
        <taxon>Bacteria</taxon>
        <taxon>Pseudomonadati</taxon>
        <taxon>Pseudomonadota</taxon>
        <taxon>Alphaproteobacteria</taxon>
        <taxon>Hyphomicrobiales</taxon>
        <taxon>Aurantimonadaceae</taxon>
        <taxon>Fulvimarina</taxon>
    </lineage>
</organism>
<dbReference type="EMBL" id="FWXR01000001">
    <property type="protein sequence ID" value="SMC33924.1"/>
    <property type="molecule type" value="Genomic_DNA"/>
</dbReference>
<evidence type="ECO:0000256" key="1">
    <source>
        <dbReference type="SAM" id="MobiDB-lite"/>
    </source>
</evidence>
<dbReference type="Proteomes" id="UP000192656">
    <property type="component" value="Unassembled WGS sequence"/>
</dbReference>
<gene>
    <name evidence="2" type="ORF">SAMN06297251_101173</name>
</gene>
<evidence type="ECO:0000313" key="2">
    <source>
        <dbReference type="EMBL" id="SMC33924.1"/>
    </source>
</evidence>
<keyword evidence="3" id="KW-1185">Reference proteome</keyword>
<feature type="compositionally biased region" description="Low complexity" evidence="1">
    <location>
        <begin position="79"/>
        <end position="95"/>
    </location>
</feature>
<reference evidence="2 3" key="1">
    <citation type="submission" date="2017-04" db="EMBL/GenBank/DDBJ databases">
        <authorList>
            <person name="Afonso C.L."/>
            <person name="Miller P.J."/>
            <person name="Scott M.A."/>
            <person name="Spackman E."/>
            <person name="Goraichik I."/>
            <person name="Dimitrov K.M."/>
            <person name="Suarez D.L."/>
            <person name="Swayne D.E."/>
        </authorList>
    </citation>
    <scope>NUCLEOTIDE SEQUENCE [LARGE SCALE GENOMIC DNA]</scope>
    <source>
        <strain evidence="2 3">CGMCC 1.10972</strain>
    </source>
</reference>
<dbReference type="AlphaFoldDB" id="A0A1W1YCS8"/>
<dbReference type="OrthoDB" id="9799894at2"/>
<accession>A0A1W1YCS8</accession>
<proteinExistence type="predicted"/>
<dbReference type="InterPro" id="IPR009562">
    <property type="entry name" value="DUF1178"/>
</dbReference>
<dbReference type="RefSeq" id="WP_084408004.1">
    <property type="nucleotide sequence ID" value="NZ_FWXR01000001.1"/>
</dbReference>
<name>A0A1W1YCS8_9HYPH</name>
<sequence length="174" mass="18667">MIHFDLRCEGGHRFDGWFRSGADFERQITLGLVACPTCASVKVEKALMRPAVALKSAPAPVETPQTSEPTSPAGPLPAGPVAAKPQEAHAVAGPEAPAAAAMAKLYQALQAHARVVREKAENVGPRFAEEARRIHYDEAEKRGIYGEATRQEVEALHEEGIVAVPLPPLPEDHN</sequence>
<dbReference type="STRING" id="937218.SAMN06297251_101173"/>